<sequence length="357" mass="39878">MRDYFAEAKSLDLVEFLTAYLGKPKEAAGSARFACCPSCGESSSKSVKLEVKNAGNTQHYNCYRCGAHGSIVDAAMQIWGVNEPLEAAKMLLGENTPQAVSIPRRTAAPADDRRNQEALTTAIKQLRQVTAGQNLHDHRWRNAAKYLIEERCLPESVVQEAMDRMLLAFMPDNTSEAAQFLSDHLGQDLLMASGLWKAGKKIPGIAFRPIVAFLPGLTSAEFRIARKPRDGENKGMRYGVSGYPWFWRGNNPKGTMIVEGFIDMLSGVAMHYQGHILALPGVNNWHPDMLEAFQKKNPEVTVYHITTDNDSDSELNPGRTWAFKLKEIIEKNLRKKAEITLPESGDLNDALRRRMKK</sequence>
<dbReference type="SUPFAM" id="SSF57783">
    <property type="entry name" value="Zinc beta-ribbon"/>
    <property type="match status" value="1"/>
</dbReference>
<dbReference type="Proteomes" id="UP000234329">
    <property type="component" value="Unassembled WGS sequence"/>
</dbReference>
<dbReference type="OrthoDB" id="6785946at2"/>
<reference evidence="1 2" key="1">
    <citation type="submission" date="2017-03" db="EMBL/GenBank/DDBJ databases">
        <title>Draft genime sequence of the acidophilic sulfur-oxidizing bacterium Acidithiobacillus sp. SH, isolated from seawater.</title>
        <authorList>
            <person name="Sharmin S."/>
            <person name="Tokuhisa M."/>
            <person name="Kanao T."/>
            <person name="Kamimura K."/>
        </authorList>
    </citation>
    <scope>NUCLEOTIDE SEQUENCE [LARGE SCALE GENOMIC DNA]</scope>
    <source>
        <strain evidence="1 2">SH</strain>
    </source>
</reference>
<dbReference type="Gene3D" id="3.40.1360.10">
    <property type="match status" value="1"/>
</dbReference>
<dbReference type="InParanoid" id="A0A2I1DIM4"/>
<dbReference type="GO" id="GO:0006260">
    <property type="term" value="P:DNA replication"/>
    <property type="evidence" value="ECO:0007669"/>
    <property type="project" value="InterPro"/>
</dbReference>
<dbReference type="AlphaFoldDB" id="A0A2I1DIM4"/>
<proteinExistence type="predicted"/>
<gene>
    <name evidence="1" type="ORF">B1757_13380</name>
</gene>
<comment type="caution">
    <text evidence="1">The sequence shown here is derived from an EMBL/GenBank/DDBJ whole genome shotgun (WGS) entry which is preliminary data.</text>
</comment>
<evidence type="ECO:0000313" key="2">
    <source>
        <dbReference type="Proteomes" id="UP000234329"/>
    </source>
</evidence>
<organism evidence="1 2">
    <name type="scientific">Acidithiobacillus marinus</name>
    <dbReference type="NCBI Taxonomy" id="187490"/>
    <lineage>
        <taxon>Bacteria</taxon>
        <taxon>Pseudomonadati</taxon>
        <taxon>Pseudomonadota</taxon>
        <taxon>Acidithiobacillia</taxon>
        <taxon>Acidithiobacillales</taxon>
        <taxon>Acidithiobacillaceae</taxon>
        <taxon>Acidithiobacillus</taxon>
    </lineage>
</organism>
<accession>A0A2I1DIM4</accession>
<protein>
    <recommendedName>
        <fullName evidence="3">Toprim domain-containing protein</fullName>
    </recommendedName>
</protein>
<dbReference type="CDD" id="cd01029">
    <property type="entry name" value="TOPRIM_primases"/>
    <property type="match status" value="1"/>
</dbReference>
<evidence type="ECO:0000313" key="1">
    <source>
        <dbReference type="EMBL" id="PKY09715.1"/>
    </source>
</evidence>
<dbReference type="InterPro" id="IPR034154">
    <property type="entry name" value="TOPRIM_DnaG/twinkle"/>
</dbReference>
<dbReference type="Gene3D" id="3.90.580.10">
    <property type="entry name" value="Zinc finger, CHC2-type domain"/>
    <property type="match status" value="1"/>
</dbReference>
<keyword evidence="2" id="KW-1185">Reference proteome</keyword>
<evidence type="ECO:0008006" key="3">
    <source>
        <dbReference type="Google" id="ProtNLM"/>
    </source>
</evidence>
<dbReference type="EMBL" id="MXAV01000052">
    <property type="protein sequence ID" value="PKY09715.1"/>
    <property type="molecule type" value="Genomic_DNA"/>
</dbReference>
<dbReference type="Pfam" id="PF13155">
    <property type="entry name" value="Toprim_2"/>
    <property type="match status" value="1"/>
</dbReference>
<dbReference type="InterPro" id="IPR036977">
    <property type="entry name" value="DNA_primase_Znf_CHC2"/>
</dbReference>
<dbReference type="GO" id="GO:0003677">
    <property type="term" value="F:DNA binding"/>
    <property type="evidence" value="ECO:0007669"/>
    <property type="project" value="InterPro"/>
</dbReference>
<dbReference type="GO" id="GO:0008270">
    <property type="term" value="F:zinc ion binding"/>
    <property type="evidence" value="ECO:0007669"/>
    <property type="project" value="InterPro"/>
</dbReference>
<dbReference type="RefSeq" id="WP_101538805.1">
    <property type="nucleotide sequence ID" value="NZ_MXAV01000052.1"/>
</dbReference>
<name>A0A2I1DIM4_9PROT</name>